<protein>
    <recommendedName>
        <fullName evidence="8">Hydroxylysine kinase</fullName>
        <ecNumber evidence="7">2.7.1.81</ecNumber>
    </recommendedName>
</protein>
<keyword evidence="2" id="KW-0963">Cytoplasm</keyword>
<dbReference type="SUPFAM" id="SSF56112">
    <property type="entry name" value="Protein kinase-like (PK-like)"/>
    <property type="match status" value="1"/>
</dbReference>
<gene>
    <name evidence="10" type="ORF">Prum_061730</name>
</gene>
<sequence length="298" mass="31423">MPGTPGIIAAVAFVDPVGATIRAVWHRTPDEITPLSGGLHGRAWLVRAEGERYVAKLAPLADRPQFEAGLAAADFLRHRGVLAGTPVRTADGALTAVVDEGVLALLYGVPGRPLEGDDPLDQQWWGDLLGRVHRKLDGFTHPGLAPWHWLRADANHLGVEPWLRPAVCAAVAAMTKLCVTDRLTYGVLHGDPHPRAFAIDADTGRSGLADWGAAAAGPLAYDVASAVLYAGGLPAAAELLDGYAAAGPVPADELHAALPVMVRFRWAARADWHARQLAEGDESHHAGLRAAQEALTTG</sequence>
<dbReference type="GO" id="GO:0005737">
    <property type="term" value="C:cytoplasm"/>
    <property type="evidence" value="ECO:0007669"/>
    <property type="project" value="UniProtKB-SubCell"/>
</dbReference>
<evidence type="ECO:0000313" key="10">
    <source>
        <dbReference type="EMBL" id="GFJ92531.1"/>
    </source>
</evidence>
<dbReference type="EMBL" id="BLPG01000001">
    <property type="protein sequence ID" value="GFJ92531.1"/>
    <property type="molecule type" value="Genomic_DNA"/>
</dbReference>
<feature type="domain" description="Aminoglycoside phosphotransferase" evidence="9">
    <location>
        <begin position="31"/>
        <end position="247"/>
    </location>
</feature>
<dbReference type="Pfam" id="PF01636">
    <property type="entry name" value="APH"/>
    <property type="match status" value="1"/>
</dbReference>
<name>A0A6V8LCM2_9ACTN</name>
<accession>A0A6V8LCM2</accession>
<dbReference type="InterPro" id="IPR050249">
    <property type="entry name" value="Pseudomonas-type_ThrB"/>
</dbReference>
<evidence type="ECO:0000256" key="7">
    <source>
        <dbReference type="ARBA" id="ARBA00038873"/>
    </source>
</evidence>
<evidence type="ECO:0000256" key="4">
    <source>
        <dbReference type="ARBA" id="ARBA00022777"/>
    </source>
</evidence>
<evidence type="ECO:0000313" key="11">
    <source>
        <dbReference type="Proteomes" id="UP000482960"/>
    </source>
</evidence>
<keyword evidence="11" id="KW-1185">Reference proteome</keyword>
<dbReference type="InterPro" id="IPR002575">
    <property type="entry name" value="Aminoglycoside_PTrfase"/>
</dbReference>
<dbReference type="Proteomes" id="UP000482960">
    <property type="component" value="Unassembled WGS sequence"/>
</dbReference>
<dbReference type="InterPro" id="IPR011009">
    <property type="entry name" value="Kinase-like_dom_sf"/>
</dbReference>
<evidence type="ECO:0000256" key="8">
    <source>
        <dbReference type="ARBA" id="ARBA00040505"/>
    </source>
</evidence>
<evidence type="ECO:0000256" key="2">
    <source>
        <dbReference type="ARBA" id="ARBA00022490"/>
    </source>
</evidence>
<reference evidence="10 11" key="2">
    <citation type="submission" date="2020-03" db="EMBL/GenBank/DDBJ databases">
        <authorList>
            <person name="Ichikawa N."/>
            <person name="Kimura A."/>
            <person name="Kitahashi Y."/>
            <person name="Uohara A."/>
        </authorList>
    </citation>
    <scope>NUCLEOTIDE SEQUENCE [LARGE SCALE GENOMIC DNA]</scope>
    <source>
        <strain evidence="10 11">NBRC 108638</strain>
    </source>
</reference>
<dbReference type="PANTHER" id="PTHR21064">
    <property type="entry name" value="AMINOGLYCOSIDE PHOSPHOTRANSFERASE DOMAIN-CONTAINING PROTEIN-RELATED"/>
    <property type="match status" value="1"/>
</dbReference>
<evidence type="ECO:0000256" key="1">
    <source>
        <dbReference type="ARBA" id="ARBA00004496"/>
    </source>
</evidence>
<dbReference type="AlphaFoldDB" id="A0A6V8LCM2"/>
<comment type="subcellular location">
    <subcellularLocation>
        <location evidence="1">Cytoplasm</location>
    </subcellularLocation>
</comment>
<comment type="caution">
    <text evidence="10">The sequence shown here is derived from an EMBL/GenBank/DDBJ whole genome shotgun (WGS) entry which is preliminary data.</text>
</comment>
<organism evidence="10 11">
    <name type="scientific">Phytohabitans rumicis</name>
    <dbReference type="NCBI Taxonomy" id="1076125"/>
    <lineage>
        <taxon>Bacteria</taxon>
        <taxon>Bacillati</taxon>
        <taxon>Actinomycetota</taxon>
        <taxon>Actinomycetes</taxon>
        <taxon>Micromonosporales</taxon>
        <taxon>Micromonosporaceae</taxon>
    </lineage>
</organism>
<comment type="function">
    <text evidence="6">Catalyzes the GTP-dependent phosphorylation of 5-hydroxy-L-lysine.</text>
</comment>
<proteinExistence type="predicted"/>
<dbReference type="PANTHER" id="PTHR21064:SF1">
    <property type="entry name" value="HYDROXYLYSINE KINASE"/>
    <property type="match status" value="1"/>
</dbReference>
<evidence type="ECO:0000259" key="9">
    <source>
        <dbReference type="Pfam" id="PF01636"/>
    </source>
</evidence>
<comment type="catalytic activity">
    <reaction evidence="5">
        <text>(5R)-5-hydroxy-L-lysine + GTP = (5R)-5-phosphooxy-L-lysine + GDP + H(+)</text>
        <dbReference type="Rhea" id="RHEA:19049"/>
        <dbReference type="ChEBI" id="CHEBI:15378"/>
        <dbReference type="ChEBI" id="CHEBI:37565"/>
        <dbReference type="ChEBI" id="CHEBI:57882"/>
        <dbReference type="ChEBI" id="CHEBI:58189"/>
        <dbReference type="ChEBI" id="CHEBI:58357"/>
        <dbReference type="EC" id="2.7.1.81"/>
    </reaction>
</comment>
<dbReference type="GO" id="GO:0047992">
    <property type="term" value="F:hydroxylysine kinase activity"/>
    <property type="evidence" value="ECO:0007669"/>
    <property type="project" value="UniProtKB-EC"/>
</dbReference>
<dbReference type="EC" id="2.7.1.81" evidence="7"/>
<evidence type="ECO:0000256" key="5">
    <source>
        <dbReference type="ARBA" id="ARBA00036820"/>
    </source>
</evidence>
<evidence type="ECO:0000256" key="3">
    <source>
        <dbReference type="ARBA" id="ARBA00022679"/>
    </source>
</evidence>
<evidence type="ECO:0000256" key="6">
    <source>
        <dbReference type="ARBA" id="ARBA00037368"/>
    </source>
</evidence>
<reference evidence="10 11" key="1">
    <citation type="submission" date="2020-03" db="EMBL/GenBank/DDBJ databases">
        <title>Whole genome shotgun sequence of Phytohabitans rumicis NBRC 108638.</title>
        <authorList>
            <person name="Komaki H."/>
            <person name="Tamura T."/>
        </authorList>
    </citation>
    <scope>NUCLEOTIDE SEQUENCE [LARGE SCALE GENOMIC DNA]</scope>
    <source>
        <strain evidence="10 11">NBRC 108638</strain>
    </source>
</reference>
<dbReference type="Gene3D" id="3.90.1200.10">
    <property type="match status" value="1"/>
</dbReference>
<keyword evidence="4" id="KW-0418">Kinase</keyword>
<keyword evidence="3" id="KW-0808">Transferase</keyword>